<dbReference type="EMBL" id="AP017313">
    <property type="protein sequence ID" value="BAU54066.1"/>
    <property type="molecule type" value="Genomic_DNA"/>
</dbReference>
<dbReference type="Pfam" id="PF07715">
    <property type="entry name" value="Plug"/>
    <property type="match status" value="1"/>
</dbReference>
<dbReference type="AlphaFoldDB" id="A0A0X8X1H7"/>
<dbReference type="InterPro" id="IPR023997">
    <property type="entry name" value="TonB-dep_OMP_SusC/RagA_CS"/>
</dbReference>
<reference evidence="8 9" key="1">
    <citation type="submission" date="2015-12" db="EMBL/GenBank/DDBJ databases">
        <title>Genome sequence of Mucilaginibacter gotjawali.</title>
        <authorList>
            <person name="Lee J.S."/>
            <person name="Lee K.C."/>
            <person name="Kim K.K."/>
            <person name="Lee B.W."/>
        </authorList>
    </citation>
    <scope>NUCLEOTIDE SEQUENCE [LARGE SCALE GENOMIC DNA]</scope>
    <source>
        <strain evidence="8 9">SA3-7</strain>
    </source>
</reference>
<evidence type="ECO:0000256" key="1">
    <source>
        <dbReference type="ARBA" id="ARBA00004571"/>
    </source>
</evidence>
<dbReference type="Proteomes" id="UP000218263">
    <property type="component" value="Chromosome"/>
</dbReference>
<name>A0A0X8X1H7_9SPHI</name>
<dbReference type="InterPro" id="IPR039426">
    <property type="entry name" value="TonB-dep_rcpt-like"/>
</dbReference>
<keyword evidence="8" id="KW-0675">Receptor</keyword>
<gene>
    <name evidence="8" type="ORF">MgSA37_02237</name>
</gene>
<dbReference type="InterPro" id="IPR036942">
    <property type="entry name" value="Beta-barrel_TonB_sf"/>
</dbReference>
<dbReference type="InterPro" id="IPR008969">
    <property type="entry name" value="CarboxyPept-like_regulatory"/>
</dbReference>
<dbReference type="InterPro" id="IPR037066">
    <property type="entry name" value="Plug_dom_sf"/>
</dbReference>
<keyword evidence="9" id="KW-1185">Reference proteome</keyword>
<proteinExistence type="inferred from homology"/>
<dbReference type="InterPro" id="IPR012910">
    <property type="entry name" value="Plug_dom"/>
</dbReference>
<dbReference type="NCBIfam" id="TIGR04057">
    <property type="entry name" value="SusC_RagA_signa"/>
    <property type="match status" value="1"/>
</dbReference>
<evidence type="ECO:0000256" key="6">
    <source>
        <dbReference type="ARBA" id="ARBA00023237"/>
    </source>
</evidence>
<dbReference type="NCBIfam" id="TIGR04056">
    <property type="entry name" value="OMP_RagA_SusC"/>
    <property type="match status" value="1"/>
</dbReference>
<dbReference type="Gene3D" id="2.40.170.20">
    <property type="entry name" value="TonB-dependent receptor, beta-barrel domain"/>
    <property type="match status" value="1"/>
</dbReference>
<dbReference type="Gene3D" id="2.60.40.1120">
    <property type="entry name" value="Carboxypeptidase-like, regulatory domain"/>
    <property type="match status" value="1"/>
</dbReference>
<keyword evidence="6 7" id="KW-0998">Cell outer membrane</keyword>
<evidence type="ECO:0000256" key="2">
    <source>
        <dbReference type="ARBA" id="ARBA00022448"/>
    </source>
</evidence>
<dbReference type="Gene3D" id="2.170.130.10">
    <property type="entry name" value="TonB-dependent receptor, plug domain"/>
    <property type="match status" value="1"/>
</dbReference>
<keyword evidence="2 7" id="KW-0813">Transport</keyword>
<evidence type="ECO:0000313" key="9">
    <source>
        <dbReference type="Proteomes" id="UP000218263"/>
    </source>
</evidence>
<dbReference type="SUPFAM" id="SSF56935">
    <property type="entry name" value="Porins"/>
    <property type="match status" value="1"/>
</dbReference>
<dbReference type="PROSITE" id="PS52016">
    <property type="entry name" value="TONB_DEPENDENT_REC_3"/>
    <property type="match status" value="1"/>
</dbReference>
<dbReference type="RefSeq" id="WP_096351870.1">
    <property type="nucleotide sequence ID" value="NZ_AP017313.1"/>
</dbReference>
<comment type="subcellular location">
    <subcellularLocation>
        <location evidence="1 7">Cell outer membrane</location>
        <topology evidence="1 7">Multi-pass membrane protein</topology>
    </subcellularLocation>
</comment>
<protein>
    <submittedName>
        <fullName evidence="8">TonB-dependent Receptor Plug Domain protein</fullName>
    </submittedName>
</protein>
<comment type="similarity">
    <text evidence="7">Belongs to the TonB-dependent receptor family.</text>
</comment>
<dbReference type="KEGG" id="mgot:MgSA37_02237"/>
<dbReference type="GO" id="GO:0009279">
    <property type="term" value="C:cell outer membrane"/>
    <property type="evidence" value="ECO:0007669"/>
    <property type="project" value="UniProtKB-SubCell"/>
</dbReference>
<evidence type="ECO:0000256" key="4">
    <source>
        <dbReference type="ARBA" id="ARBA00022692"/>
    </source>
</evidence>
<dbReference type="Pfam" id="PF13715">
    <property type="entry name" value="CarbopepD_reg_2"/>
    <property type="match status" value="1"/>
</dbReference>
<keyword evidence="3 7" id="KW-1134">Transmembrane beta strand</keyword>
<keyword evidence="5 7" id="KW-0472">Membrane</keyword>
<evidence type="ECO:0000313" key="8">
    <source>
        <dbReference type="EMBL" id="BAU54066.1"/>
    </source>
</evidence>
<sequence>MKIFRLLLFLICLLTTGSLFAQQQQQPITLSLKNVPLETVLTQIKKQTGISFFYSKEILIKAGKVSVQVDKKDLQTTLTTCLQNTPVTYMVVGNIIVLVDKHAKKNADGTLELNENMFSQVAVHGFVYNLAGTGLNGASVVIKRTHLGTTTNANGEFSLGEVRTNDTIRVSFIGYDAQDVAVAQGEFNIKLKETKNELDAVEVQAYGTTTKRLAMGEISQVNAADIERQPVSNPLLALKSIVPGLLITPTTGFGNSPVRVEIRGRNSIDPSSMSDPLYIIDGIPLVQTSAGLVNTGYQTGANLQQAGISSGMSPFAALNPNDIESITVLKDATATAMYGSRAGNGVIIITTKRGKAGKTVVDVTASHEINRTIGHYDMLNTTQYLQMRREALRNDGLTASTATAPDLTLWDTTRNVDWQKQLWKSTSGSTVRATISGGNELSTFRVSGSYQSLQDISPLTNQNTDAKSNIAFNFSHHSPDQKLTVDVSTIFGHNKINQISIGGATTMAPDLPPIFDKNGNLNYTDWNAAGIGSSFPFGSLLQPFVTSSDLLNGSLRLGYQIIKGLNANISVGYNLGLMDNRVTNTIASQNPLYNPTALSVFGNSRTDGWNITPQIDYTRYIGKGKLTVLAGANLNSSSASGLSTYAYGYTSDELIKSVNNAPFVQSQQGYAQSKYVDVHGSLNYNWEGKYIAEVSGNRDGSSNFGPGREFGSFGVAGVSWVASEEQWLKKSLPSWVSLLKLKVSYGTTGNYPGVAYQYLSQWANSSFSGGSPLYTYNGIVPQVPIHAVNQDYRWETDKELNTGLDIGLLDDRISLHAALYRKRTNDQLAMIPTPAFTGFNNVEGNSQAEVQNSGVEIALNARIVDTKDFTWSSALNFSHNENKLLAFPGIQYTSYYTTQKVGYSVNEVFLLHYLGVDPQTGQRSYQDLGGGGYVSLGGTTPPGGRGDSRSVAIDLSPKFETSWVNRFAYKGFRLDLQFAYRKMMAMEPYAYLFPGSFNNNIPLSIYNNHWQKPGDISTNPRLTTLYSANSDNDFAQSDGAYTDGSYLRLQNVALSYALPDRLAKKMGVQGISLMVSMENVFTITKYPGIDPELPFGNQPQAKTFNGQLTLTF</sequence>
<evidence type="ECO:0000256" key="3">
    <source>
        <dbReference type="ARBA" id="ARBA00022452"/>
    </source>
</evidence>
<accession>A0A0X8X1H7</accession>
<organism evidence="8 9">
    <name type="scientific">Mucilaginibacter gotjawali</name>
    <dbReference type="NCBI Taxonomy" id="1550579"/>
    <lineage>
        <taxon>Bacteria</taxon>
        <taxon>Pseudomonadati</taxon>
        <taxon>Bacteroidota</taxon>
        <taxon>Sphingobacteriia</taxon>
        <taxon>Sphingobacteriales</taxon>
        <taxon>Sphingobacteriaceae</taxon>
        <taxon>Mucilaginibacter</taxon>
    </lineage>
</organism>
<dbReference type="OrthoDB" id="9768177at2"/>
<dbReference type="InterPro" id="IPR023996">
    <property type="entry name" value="TonB-dep_OMP_SusC/RagA"/>
</dbReference>
<keyword evidence="4 7" id="KW-0812">Transmembrane</keyword>
<dbReference type="SUPFAM" id="SSF49464">
    <property type="entry name" value="Carboxypeptidase regulatory domain-like"/>
    <property type="match status" value="1"/>
</dbReference>
<evidence type="ECO:0000256" key="5">
    <source>
        <dbReference type="ARBA" id="ARBA00023136"/>
    </source>
</evidence>
<evidence type="ECO:0000256" key="7">
    <source>
        <dbReference type="PROSITE-ProRule" id="PRU01360"/>
    </source>
</evidence>
<dbReference type="Gene3D" id="3.55.50.30">
    <property type="match status" value="1"/>
</dbReference>